<keyword evidence="2" id="KW-0802">TPR repeat</keyword>
<feature type="repeat" description="TPR" evidence="2">
    <location>
        <begin position="391"/>
        <end position="424"/>
    </location>
</feature>
<evidence type="ECO:0000256" key="3">
    <source>
        <dbReference type="PROSITE-ProRule" id="PRU01091"/>
    </source>
</evidence>
<feature type="domain" description="OmpR/PhoB-type" evidence="4">
    <location>
        <begin position="10"/>
        <end position="106"/>
    </location>
</feature>
<dbReference type="AlphaFoldDB" id="A0A5C8P7I6"/>
<dbReference type="SMART" id="SM00862">
    <property type="entry name" value="Trans_reg_C"/>
    <property type="match status" value="1"/>
</dbReference>
<gene>
    <name evidence="5" type="ORF">FHP25_39255</name>
</gene>
<comment type="caution">
    <text evidence="5">The sequence shown here is derived from an EMBL/GenBank/DDBJ whole genome shotgun (WGS) entry which is preliminary data.</text>
</comment>
<dbReference type="InterPro" id="IPR016032">
    <property type="entry name" value="Sig_transdc_resp-reg_C-effctor"/>
</dbReference>
<dbReference type="SUPFAM" id="SSF48452">
    <property type="entry name" value="TPR-like"/>
    <property type="match status" value="1"/>
</dbReference>
<feature type="DNA-binding region" description="OmpR/PhoB-type" evidence="3">
    <location>
        <begin position="10"/>
        <end position="106"/>
    </location>
</feature>
<dbReference type="PROSITE" id="PS50005">
    <property type="entry name" value="TPR"/>
    <property type="match status" value="1"/>
</dbReference>
<dbReference type="OrthoDB" id="649979at2"/>
<accession>A0A5C8P7I6</accession>
<dbReference type="InterPro" id="IPR001867">
    <property type="entry name" value="OmpR/PhoB-type_DNA-bd"/>
</dbReference>
<keyword evidence="6" id="KW-1185">Reference proteome</keyword>
<dbReference type="Gene3D" id="1.10.10.10">
    <property type="entry name" value="Winged helix-like DNA-binding domain superfamily/Winged helix DNA-binding domain"/>
    <property type="match status" value="1"/>
</dbReference>
<dbReference type="PROSITE" id="PS51755">
    <property type="entry name" value="OMPR_PHOB"/>
    <property type="match status" value="1"/>
</dbReference>
<sequence length="541" mass="58718">MVCLPLNMSEDGIRFGRWRLLPRTRTLVAGDERVVLGGRAADILLALIEADGAVVDKDALIRRAWAGRTVEDGNLPVQIAALRRAFGAEGAEIVITVPGRGYRFGGARLAPPAPIQLAAVRPAGPEPSTRGPSLAVLPFRTAGSDADQTHIADGLVEDLITALSRIRWFFVLARNSAFSFRGRDVPASEIGRELGVRYVVTGTVRRAGERVRVNVDLIDTVEGVPAWSERFDHTLDEVFALQDRIVGSIVAALEPGLRRAEIERLRRRPTELPRAYEAYLRAVACMHPMTRDNCAAALGFLDQALAIDPDFALALAAAAYCRMWRVSQAFPDDTEAEAAAAIRLAEAALAQARDDPQVLAQVAIVFVYLVHRLDAALLLVKRAVELHPNSAMTRSSAGWAYLYADQPEEAIRHLEEALRLDPLDPGAGEPLTGMCYAHLVAGRPQTAVRWGERAIAGSPERLSAHRAYVAALGLAGLSAEAAVTHLMTLDPAFNLTDYRHLHSRRATTRLLAAVVEGLRRAGIPERPNPSARPTLRIVRGG</sequence>
<dbReference type="Gene3D" id="3.40.50.10070">
    <property type="entry name" value="TolB, N-terminal domain"/>
    <property type="match status" value="1"/>
</dbReference>
<evidence type="ECO:0000313" key="5">
    <source>
        <dbReference type="EMBL" id="TXL69388.1"/>
    </source>
</evidence>
<dbReference type="EMBL" id="VDUZ01000085">
    <property type="protein sequence ID" value="TXL69388.1"/>
    <property type="molecule type" value="Genomic_DNA"/>
</dbReference>
<keyword evidence="1 3" id="KW-0238">DNA-binding</keyword>
<dbReference type="InterPro" id="IPR019734">
    <property type="entry name" value="TPR_rpt"/>
</dbReference>
<dbReference type="GO" id="GO:0003677">
    <property type="term" value="F:DNA binding"/>
    <property type="evidence" value="ECO:0007669"/>
    <property type="project" value="UniProtKB-UniRule"/>
</dbReference>
<evidence type="ECO:0000256" key="2">
    <source>
        <dbReference type="PROSITE-ProRule" id="PRU00339"/>
    </source>
</evidence>
<evidence type="ECO:0000313" key="6">
    <source>
        <dbReference type="Proteomes" id="UP000321638"/>
    </source>
</evidence>
<dbReference type="SUPFAM" id="SSF52964">
    <property type="entry name" value="TolB, N-terminal domain"/>
    <property type="match status" value="1"/>
</dbReference>
<reference evidence="5 6" key="1">
    <citation type="submission" date="2019-06" db="EMBL/GenBank/DDBJ databases">
        <title>New taxonomy in bacterial strain CC-CFT640, isolated from vineyard.</title>
        <authorList>
            <person name="Lin S.-Y."/>
            <person name="Tsai C.-F."/>
            <person name="Young C.-C."/>
        </authorList>
    </citation>
    <scope>NUCLEOTIDE SEQUENCE [LARGE SCALE GENOMIC DNA]</scope>
    <source>
        <strain evidence="5 6">CC-CFT640</strain>
    </source>
</reference>
<dbReference type="Proteomes" id="UP000321638">
    <property type="component" value="Unassembled WGS sequence"/>
</dbReference>
<dbReference type="CDD" id="cd00383">
    <property type="entry name" value="trans_reg_C"/>
    <property type="match status" value="1"/>
</dbReference>
<protein>
    <submittedName>
        <fullName evidence="5">Tetratricopeptide repeat protein</fullName>
    </submittedName>
</protein>
<dbReference type="InterPro" id="IPR036388">
    <property type="entry name" value="WH-like_DNA-bd_sf"/>
</dbReference>
<dbReference type="Pfam" id="PF00486">
    <property type="entry name" value="Trans_reg_C"/>
    <property type="match status" value="1"/>
</dbReference>
<name>A0A5C8P7I6_9HYPH</name>
<dbReference type="GO" id="GO:0006355">
    <property type="term" value="P:regulation of DNA-templated transcription"/>
    <property type="evidence" value="ECO:0007669"/>
    <property type="project" value="InterPro"/>
</dbReference>
<proteinExistence type="predicted"/>
<dbReference type="GO" id="GO:0000160">
    <property type="term" value="P:phosphorelay signal transduction system"/>
    <property type="evidence" value="ECO:0007669"/>
    <property type="project" value="InterPro"/>
</dbReference>
<dbReference type="Gene3D" id="1.25.40.10">
    <property type="entry name" value="Tetratricopeptide repeat domain"/>
    <property type="match status" value="1"/>
</dbReference>
<evidence type="ECO:0000256" key="1">
    <source>
        <dbReference type="ARBA" id="ARBA00023125"/>
    </source>
</evidence>
<evidence type="ECO:0000259" key="4">
    <source>
        <dbReference type="PROSITE" id="PS51755"/>
    </source>
</evidence>
<dbReference type="InterPro" id="IPR011990">
    <property type="entry name" value="TPR-like_helical_dom_sf"/>
</dbReference>
<dbReference type="SUPFAM" id="SSF46894">
    <property type="entry name" value="C-terminal effector domain of the bipartite response regulators"/>
    <property type="match status" value="1"/>
</dbReference>
<organism evidence="5 6">
    <name type="scientific">Vineibacter terrae</name>
    <dbReference type="NCBI Taxonomy" id="2586908"/>
    <lineage>
        <taxon>Bacteria</taxon>
        <taxon>Pseudomonadati</taxon>
        <taxon>Pseudomonadota</taxon>
        <taxon>Alphaproteobacteria</taxon>
        <taxon>Hyphomicrobiales</taxon>
        <taxon>Vineibacter</taxon>
    </lineage>
</organism>